<reference evidence="3" key="1">
    <citation type="submission" date="2023-08" db="EMBL/GenBank/DDBJ databases">
        <authorList>
            <person name="Chen Y."/>
            <person name="Shah S."/>
            <person name="Dougan E. K."/>
            <person name="Thang M."/>
            <person name="Chan C."/>
        </authorList>
    </citation>
    <scope>NUCLEOTIDE SEQUENCE</scope>
</reference>
<feature type="coiled-coil region" evidence="1">
    <location>
        <begin position="704"/>
        <end position="731"/>
    </location>
</feature>
<proteinExistence type="predicted"/>
<dbReference type="InterPro" id="IPR050863">
    <property type="entry name" value="CenT-Element_Derived"/>
</dbReference>
<dbReference type="PANTHER" id="PTHR19303">
    <property type="entry name" value="TRANSPOSON"/>
    <property type="match status" value="1"/>
</dbReference>
<name>A0AA36JTF6_9DINO</name>
<dbReference type="InterPro" id="IPR004875">
    <property type="entry name" value="DDE_SF_endonuclease_dom"/>
</dbReference>
<dbReference type="PANTHER" id="PTHR19303:SF73">
    <property type="entry name" value="PROTEIN PDC2"/>
    <property type="match status" value="1"/>
</dbReference>
<evidence type="ECO:0000313" key="3">
    <source>
        <dbReference type="EMBL" id="CAJ1410938.1"/>
    </source>
</evidence>
<evidence type="ECO:0000313" key="4">
    <source>
        <dbReference type="Proteomes" id="UP001178507"/>
    </source>
</evidence>
<keyword evidence="4" id="KW-1185">Reference proteome</keyword>
<dbReference type="AlphaFoldDB" id="A0AA36JTF6"/>
<feature type="non-terminal residue" evidence="3">
    <location>
        <position position="1"/>
    </location>
</feature>
<dbReference type="Pfam" id="PF03184">
    <property type="entry name" value="DDE_1"/>
    <property type="match status" value="1"/>
</dbReference>
<evidence type="ECO:0000256" key="1">
    <source>
        <dbReference type="SAM" id="Coils"/>
    </source>
</evidence>
<feature type="domain" description="DDE-1" evidence="2">
    <location>
        <begin position="526"/>
        <end position="656"/>
    </location>
</feature>
<sequence>VGSLRVQTSGHEPWVHYTVRGAWLDSLWSSQKLTHDIYLEYACKVRVGFVGRLKQVEAVQLREQQQAFQGEKAAADAVLETLKRPFKQHVLELVREWASQYSMPLLRYKFLVLRAGSRCGKSTLAKSLHQELAWLKPPYIQTVQDDVSADLRGFNRRKHGFLVFDNINNMSFILSQRALFQSNGDVHTLGQSKTGVYSYDVYLYRIPIVFTVDHTATWDSLEPWMAENMVLIELSEPCFVEGRRPLELVMDQPDFDAAAARLAVQTLQAQLTANRNAAKALYRQQSRRHERAGRGGLGPAGQKATLAVYLLSGHNIELATVMAQRLSSFKHAQTPGYPSAATVESLFLAAPMSEICQAHAPETPAWVTATQQAQAFLAENSTVQWVETMNVGHGVTPSSVDVFLQCEGALLGHQPDLGAPSKRTVNKWAARWRLRWGVRRKTLQPEGYIEPEELRTKVRAFWHTLAHVSAKYSHKQIVFLNLDETSVGFNMTPLAGCVAAACVQRGLRLRAKVKKENLRGAMSYVALICDSAELQGKLPHYLIGSTVRLTKTIMKGIAALPATQLRILRRKSAWNTSEVMVAIIKDVSKTLQPVLDAGNVQPVLLLDCAPAHLPLPVMQAASDCGIQLLFIPSSCTHIAQPLDIRAFAGFKMYLKKVHRELRAASAEGLISPLAWIWHLTQAPRQFFAAKKWKPSFEDGPEDALEGLKAERKTLKQQLKQATKEIRLLDEVAVEAPRVQGYEFRSDEFTALTDQLRSKDLSPAQSQRCKVRVGFVGRLKQVEAVQLREQQQAFQGEKAAADAVLETLKRPFKQHVLELVREWASQYSMPLLRYKFLVLRAGSRCGKSTLAKSLHQELAWLKPPYIQSVQDDVSADLRGFNRRKHGFLVFDNINNMSFILSQRALFQSNGDVHTLGQSKTGVYSYDVYLYRIPIVFTVDHTATWDSLEPWMAENMVLIELSEPCFVEV</sequence>
<protein>
    <recommendedName>
        <fullName evidence="2">DDE-1 domain-containing protein</fullName>
    </recommendedName>
</protein>
<dbReference type="EMBL" id="CAUJNA010003848">
    <property type="protein sequence ID" value="CAJ1410938.1"/>
    <property type="molecule type" value="Genomic_DNA"/>
</dbReference>
<dbReference type="GO" id="GO:0003677">
    <property type="term" value="F:DNA binding"/>
    <property type="evidence" value="ECO:0007669"/>
    <property type="project" value="TreeGrafter"/>
</dbReference>
<accession>A0AA36JTF6</accession>
<organism evidence="3 4">
    <name type="scientific">Effrenium voratum</name>
    <dbReference type="NCBI Taxonomy" id="2562239"/>
    <lineage>
        <taxon>Eukaryota</taxon>
        <taxon>Sar</taxon>
        <taxon>Alveolata</taxon>
        <taxon>Dinophyceae</taxon>
        <taxon>Suessiales</taxon>
        <taxon>Symbiodiniaceae</taxon>
        <taxon>Effrenium</taxon>
    </lineage>
</organism>
<comment type="caution">
    <text evidence="3">The sequence shown here is derived from an EMBL/GenBank/DDBJ whole genome shotgun (WGS) entry which is preliminary data.</text>
</comment>
<dbReference type="GO" id="GO:0005634">
    <property type="term" value="C:nucleus"/>
    <property type="evidence" value="ECO:0007669"/>
    <property type="project" value="TreeGrafter"/>
</dbReference>
<keyword evidence="1" id="KW-0175">Coiled coil</keyword>
<dbReference type="Proteomes" id="UP001178507">
    <property type="component" value="Unassembled WGS sequence"/>
</dbReference>
<gene>
    <name evidence="3" type="ORF">EVOR1521_LOCUS31652</name>
</gene>
<evidence type="ECO:0000259" key="2">
    <source>
        <dbReference type="Pfam" id="PF03184"/>
    </source>
</evidence>